<reference evidence="1 2" key="1">
    <citation type="submission" date="2018-02" db="EMBL/GenBank/DDBJ databases">
        <title>Draft genome of wild Prunus yedoensis var. nudiflora.</title>
        <authorList>
            <person name="Baek S."/>
            <person name="Kim J.-H."/>
            <person name="Choi K."/>
            <person name="Kim G.-B."/>
            <person name="Cho A."/>
            <person name="Jang H."/>
            <person name="Shin C.-H."/>
            <person name="Yu H.-J."/>
            <person name="Mun J.-H."/>
        </authorList>
    </citation>
    <scope>NUCLEOTIDE SEQUENCE [LARGE SCALE GENOMIC DNA]</scope>
    <source>
        <strain evidence="2">cv. Jeju island</strain>
        <tissue evidence="1">Leaf</tissue>
    </source>
</reference>
<dbReference type="AlphaFoldDB" id="A0A314V0G8"/>
<protein>
    <submittedName>
        <fullName evidence="1">Uncharacterized protein</fullName>
    </submittedName>
</protein>
<name>A0A314V0G8_PRUYE</name>
<accession>A0A314V0G8</accession>
<gene>
    <name evidence="1" type="ORF">Pyn_09007</name>
</gene>
<evidence type="ECO:0000313" key="2">
    <source>
        <dbReference type="Proteomes" id="UP000250321"/>
    </source>
</evidence>
<organism evidence="1 2">
    <name type="scientific">Prunus yedoensis var. nudiflora</name>
    <dbReference type="NCBI Taxonomy" id="2094558"/>
    <lineage>
        <taxon>Eukaryota</taxon>
        <taxon>Viridiplantae</taxon>
        <taxon>Streptophyta</taxon>
        <taxon>Embryophyta</taxon>
        <taxon>Tracheophyta</taxon>
        <taxon>Spermatophyta</taxon>
        <taxon>Magnoliopsida</taxon>
        <taxon>eudicotyledons</taxon>
        <taxon>Gunneridae</taxon>
        <taxon>Pentapetalae</taxon>
        <taxon>rosids</taxon>
        <taxon>fabids</taxon>
        <taxon>Rosales</taxon>
        <taxon>Rosaceae</taxon>
        <taxon>Amygdaloideae</taxon>
        <taxon>Amygdaleae</taxon>
        <taxon>Prunus</taxon>
    </lineage>
</organism>
<comment type="caution">
    <text evidence="1">The sequence shown here is derived from an EMBL/GenBank/DDBJ whole genome shotgun (WGS) entry which is preliminary data.</text>
</comment>
<sequence>MKDNSSDPETENHPLPMIHQLSSIVGIYQQLFAGLEKHKDEQYQLRCGFGHFSFHLADGFIARNIVCCDYEYNGKQSGILLEIYVDPSDSKETPTVEVK</sequence>
<dbReference type="EMBL" id="PJQY01003074">
    <property type="protein sequence ID" value="PQM40459.1"/>
    <property type="molecule type" value="Genomic_DNA"/>
</dbReference>
<evidence type="ECO:0000313" key="1">
    <source>
        <dbReference type="EMBL" id="PQM40459.1"/>
    </source>
</evidence>
<dbReference type="Proteomes" id="UP000250321">
    <property type="component" value="Unassembled WGS sequence"/>
</dbReference>
<keyword evidence="2" id="KW-1185">Reference proteome</keyword>
<proteinExistence type="predicted"/>